<comment type="caution">
    <text evidence="2">The sequence shown here is derived from an EMBL/GenBank/DDBJ whole genome shotgun (WGS) entry which is preliminary data.</text>
</comment>
<evidence type="ECO:0000259" key="1">
    <source>
        <dbReference type="Pfam" id="PF00534"/>
    </source>
</evidence>
<dbReference type="EMBL" id="ACZL01000007">
    <property type="protein sequence ID" value="EHI56486.1"/>
    <property type="molecule type" value="Genomic_DNA"/>
</dbReference>
<dbReference type="GO" id="GO:0016757">
    <property type="term" value="F:glycosyltransferase activity"/>
    <property type="evidence" value="ECO:0007669"/>
    <property type="project" value="InterPro"/>
</dbReference>
<dbReference type="eggNOG" id="COG0438">
    <property type="taxonomic scope" value="Bacteria"/>
</dbReference>
<dbReference type="SUPFAM" id="SSF53756">
    <property type="entry name" value="UDP-Glycosyltransferase/glycogen phosphorylase"/>
    <property type="match status" value="2"/>
</dbReference>
<feature type="domain" description="Glycosyl transferase family 1" evidence="1">
    <location>
        <begin position="747"/>
        <end position="897"/>
    </location>
</feature>
<dbReference type="Pfam" id="PF00534">
    <property type="entry name" value="Glycos_transf_1"/>
    <property type="match status" value="2"/>
</dbReference>
<dbReference type="RefSeq" id="WP_005539379.1">
    <property type="nucleotide sequence ID" value="NZ_JH378829.1"/>
</dbReference>
<name>G5GFK9_9FIRM</name>
<dbReference type="STRING" id="679200.HMPREF9333_00348"/>
<keyword evidence="3" id="KW-1185">Reference proteome</keyword>
<organism evidence="2 3">
    <name type="scientific">Johnsonella ignava ATCC 51276</name>
    <dbReference type="NCBI Taxonomy" id="679200"/>
    <lineage>
        <taxon>Bacteria</taxon>
        <taxon>Bacillati</taxon>
        <taxon>Bacillota</taxon>
        <taxon>Clostridia</taxon>
        <taxon>Lachnospirales</taxon>
        <taxon>Lachnospiraceae</taxon>
        <taxon>Johnsonella</taxon>
    </lineage>
</organism>
<proteinExistence type="predicted"/>
<protein>
    <recommendedName>
        <fullName evidence="1">Glycosyl transferase family 1 domain-containing protein</fullName>
    </recommendedName>
</protein>
<reference evidence="2 3" key="1">
    <citation type="submission" date="2011-08" db="EMBL/GenBank/DDBJ databases">
        <title>The Genome Sequence of Johnsonella ignava ATCC 51276.</title>
        <authorList>
            <consortium name="The Broad Institute Genome Sequencing Platform"/>
            <person name="Earl A."/>
            <person name="Ward D."/>
            <person name="Feldgarden M."/>
            <person name="Gevers D."/>
            <person name="Izard J."/>
            <person name="Blanton J.M."/>
            <person name="Baranova O.V."/>
            <person name="Dewhirst F.E."/>
            <person name="Young S.K."/>
            <person name="Zeng Q."/>
            <person name="Gargeya S."/>
            <person name="Fitzgerald M."/>
            <person name="Haas B."/>
            <person name="Abouelleil A."/>
            <person name="Alvarado L."/>
            <person name="Arachchi H.M."/>
            <person name="Berlin A."/>
            <person name="Brown A."/>
            <person name="Chapman S.B."/>
            <person name="Chen Z."/>
            <person name="Dunbar C."/>
            <person name="Freedman E."/>
            <person name="Gearin G."/>
            <person name="Gellesch M."/>
            <person name="Goldberg J."/>
            <person name="Griggs A."/>
            <person name="Gujja S."/>
            <person name="Heiman D."/>
            <person name="Howarth C."/>
            <person name="Larson L."/>
            <person name="Lui A."/>
            <person name="MacDonald P.J.P."/>
            <person name="Montmayeur A."/>
            <person name="Murphy C."/>
            <person name="Neiman D."/>
            <person name="Pearson M."/>
            <person name="Priest M."/>
            <person name="Roberts A."/>
            <person name="Saif S."/>
            <person name="Shea T."/>
            <person name="Shenoy N."/>
            <person name="Sisk P."/>
            <person name="Stolte C."/>
            <person name="Sykes S."/>
            <person name="Wortman J."/>
            <person name="Nusbaum C."/>
            <person name="Birren B."/>
        </authorList>
    </citation>
    <scope>NUCLEOTIDE SEQUENCE [LARGE SCALE GENOMIC DNA]</scope>
    <source>
        <strain evidence="2 3">ATCC 51276</strain>
    </source>
</reference>
<evidence type="ECO:0000313" key="3">
    <source>
        <dbReference type="Proteomes" id="UP000003011"/>
    </source>
</evidence>
<dbReference type="Gene3D" id="3.40.50.2000">
    <property type="entry name" value="Glycogen Phosphorylase B"/>
    <property type="match status" value="2"/>
</dbReference>
<dbReference type="AlphaFoldDB" id="G5GFK9"/>
<accession>G5GFK9</accession>
<dbReference type="InterPro" id="IPR001296">
    <property type="entry name" value="Glyco_trans_1"/>
</dbReference>
<gene>
    <name evidence="2" type="ORF">HMPREF9333_00348</name>
</gene>
<feature type="domain" description="Glycosyl transferase family 1" evidence="1">
    <location>
        <begin position="291"/>
        <end position="455"/>
    </location>
</feature>
<dbReference type="Proteomes" id="UP000003011">
    <property type="component" value="Unassembled WGS sequence"/>
</dbReference>
<sequence length="933" mass="108538">MAVWMDLTYTMSVWKGGVVGIVRAELELAKNLHKINKEIRFCKATAAGFVEIDTDSLSWLWNSEKTGDAYLKEMNRYKSDEKKEPEMPQGLKSAYGYSLGRYDRIKRLGYMLIKNTPWAIRFIPYILFSPIWLISKMISVIKKNIKKINFKNISDRYSKIEGARKQKIVYPFKNEDVFFTTGWTAVSGIIKEEYLSYIKDELPALTVSYLIYDLIFVNPDTAALYDFKEAFKKYLLWIGANCDYIFYGGNTAKKDTEKFFKENGFPIKKGYVLKFGSDVAKGGNAEEFDIIRKKYKLEKNYILAVGSVDTKKNYITLYYAYKHMTLLTSSDKIPQLVIIGGKFGNTNFTEFAETDPDIKEKIVFLRPSDDELAQLYRNCRFSVLPTWYEGWSLTLPESLEFGKFCLASDVAPLREIGGDLIDYADPNDPKEWAEKILFYLENKTELEKLNKNIKEKYKPIRWYDCAEVLNNNLIDINKYKIYKDSRWNYDLSLAYALCLHDAPVSGILRTQLLLARYLGRLYPHMKFIAFNEREVVYLDRFTYLPLLMDEPIDVAFGKMKYSLRNDFSNKTNNINNAEKFSDKEIIWMFISLFPSKFRDKLTAYVIRKKLNKLSAEDNTRLLYKIPLKEDEIVFSTGAGYSADLYATISAEKNKNKFKFIQLIYDLTPIVCPQVHTLETRTFYKPFLKNIYKISDYIFFGGKTAMLDSMEYAKKNGFEDKESFPIKFGSDISTKNIKLNDSTKLKLFEKIGIDKDYILTVGSIEARKNHEILYRAYVKMLQENKDVPQLVFCGYPGWKTEWLLGIISRDDRVKDKLIIYSPSDEELDILYKNCLFTVLASIYEGWSLTLPESLNYGKFCLCTDTPPLKEIGADLLDYVKPYDVAGWAEKMMYYANNHDELTLRQEQIKSEWKPVSWKECAENVGKIMEGLTVI</sequence>
<dbReference type="PATRIC" id="fig|679200.3.peg.372"/>
<evidence type="ECO:0000313" key="2">
    <source>
        <dbReference type="EMBL" id="EHI56486.1"/>
    </source>
</evidence>
<dbReference type="HOGENOM" id="CLU_304156_0_0_9"/>
<dbReference type="PANTHER" id="PTHR46401">
    <property type="entry name" value="GLYCOSYLTRANSFERASE WBBK-RELATED"/>
    <property type="match status" value="1"/>
</dbReference>
<dbReference type="PANTHER" id="PTHR46401:SF8">
    <property type="entry name" value="BLL6006 PROTEIN"/>
    <property type="match status" value="1"/>
</dbReference>